<feature type="non-terminal residue" evidence="2">
    <location>
        <position position="1"/>
    </location>
</feature>
<dbReference type="AlphaFoldDB" id="A0A4Y2TUJ8"/>
<sequence length="109" mass="12279">RKNPSYWVRNCDPSRPTEKIWQGQTSHRTDYVLHSVGRDTVAQAVPHKTTLRFAGKMETMSSNMRDYPYIQGQNNMASASCECVPENDRSACDQDGGNINITVTICPNK</sequence>
<dbReference type="EMBL" id="BGPR01030913">
    <property type="protein sequence ID" value="GBO03693.1"/>
    <property type="molecule type" value="Genomic_DNA"/>
</dbReference>
<dbReference type="EMBL" id="BGPR01030958">
    <property type="protein sequence ID" value="GBO03750.1"/>
    <property type="molecule type" value="Genomic_DNA"/>
</dbReference>
<evidence type="ECO:0000313" key="4">
    <source>
        <dbReference type="EMBL" id="GBO03750.1"/>
    </source>
</evidence>
<dbReference type="OrthoDB" id="6460936at2759"/>
<gene>
    <name evidence="2" type="ORF">AVEN_145829_1</name>
    <name evidence="4" type="ORF">AVEN_255495-2_1</name>
    <name evidence="3" type="ORF">AVEN_29555_1</name>
    <name evidence="1" type="ORF">AVEN_91198-2_1</name>
</gene>
<evidence type="ECO:0000313" key="2">
    <source>
        <dbReference type="EMBL" id="GBO03077.1"/>
    </source>
</evidence>
<evidence type="ECO:0000313" key="3">
    <source>
        <dbReference type="EMBL" id="GBO03693.1"/>
    </source>
</evidence>
<reference evidence="2 5" key="1">
    <citation type="journal article" date="2019" name="Sci. Rep.">
        <title>Orb-weaving spider Araneus ventricosus genome elucidates the spidroin gene catalogue.</title>
        <authorList>
            <person name="Kono N."/>
            <person name="Nakamura H."/>
            <person name="Ohtoshi R."/>
            <person name="Moran D.A.P."/>
            <person name="Shinohara A."/>
            <person name="Yoshida Y."/>
            <person name="Fujiwara M."/>
            <person name="Mori M."/>
            <person name="Tomita M."/>
            <person name="Arakawa K."/>
        </authorList>
    </citation>
    <scope>NUCLEOTIDE SEQUENCE [LARGE SCALE GENOMIC DNA]</scope>
</reference>
<evidence type="ECO:0000313" key="5">
    <source>
        <dbReference type="Proteomes" id="UP000499080"/>
    </source>
</evidence>
<name>A0A4Y2TUJ8_ARAVE</name>
<protein>
    <submittedName>
        <fullName evidence="2">Uncharacterized protein</fullName>
    </submittedName>
</protein>
<comment type="caution">
    <text evidence="2">The sequence shown here is derived from an EMBL/GenBank/DDBJ whole genome shotgun (WGS) entry which is preliminary data.</text>
</comment>
<accession>A0A4Y2TUJ8</accession>
<dbReference type="EMBL" id="BGPR01030507">
    <property type="protein sequence ID" value="GBO03077.1"/>
    <property type="molecule type" value="Genomic_DNA"/>
</dbReference>
<organism evidence="2 5">
    <name type="scientific">Araneus ventricosus</name>
    <name type="common">Orbweaver spider</name>
    <name type="synonym">Epeira ventricosa</name>
    <dbReference type="NCBI Taxonomy" id="182803"/>
    <lineage>
        <taxon>Eukaryota</taxon>
        <taxon>Metazoa</taxon>
        <taxon>Ecdysozoa</taxon>
        <taxon>Arthropoda</taxon>
        <taxon>Chelicerata</taxon>
        <taxon>Arachnida</taxon>
        <taxon>Araneae</taxon>
        <taxon>Araneomorphae</taxon>
        <taxon>Entelegynae</taxon>
        <taxon>Araneoidea</taxon>
        <taxon>Araneidae</taxon>
        <taxon>Araneus</taxon>
    </lineage>
</organism>
<dbReference type="Proteomes" id="UP000499080">
    <property type="component" value="Unassembled WGS sequence"/>
</dbReference>
<proteinExistence type="predicted"/>
<keyword evidence="5" id="KW-1185">Reference proteome</keyword>
<evidence type="ECO:0000313" key="1">
    <source>
        <dbReference type="EMBL" id="GBO03075.1"/>
    </source>
</evidence>
<dbReference type="EMBL" id="BGPR01030505">
    <property type="protein sequence ID" value="GBO03075.1"/>
    <property type="molecule type" value="Genomic_DNA"/>
</dbReference>